<dbReference type="InterPro" id="IPR000182">
    <property type="entry name" value="GNAT_dom"/>
</dbReference>
<keyword evidence="3" id="KW-1185">Reference proteome</keyword>
<protein>
    <submittedName>
        <fullName evidence="2">GNAT family N-acetyltransferase</fullName>
    </submittedName>
</protein>
<accession>A0A5N1JJN1</accession>
<dbReference type="GO" id="GO:0016747">
    <property type="term" value="F:acyltransferase activity, transferring groups other than amino-acyl groups"/>
    <property type="evidence" value="ECO:0007669"/>
    <property type="project" value="InterPro"/>
</dbReference>
<name>A0A5N1JJN1_9BACT</name>
<evidence type="ECO:0000313" key="2">
    <source>
        <dbReference type="EMBL" id="KAA9354901.1"/>
    </source>
</evidence>
<dbReference type="Proteomes" id="UP000326344">
    <property type="component" value="Unassembled WGS sequence"/>
</dbReference>
<dbReference type="PROSITE" id="PS51186">
    <property type="entry name" value="GNAT"/>
    <property type="match status" value="1"/>
</dbReference>
<feature type="domain" description="N-acetyltransferase" evidence="1">
    <location>
        <begin position="2"/>
        <end position="185"/>
    </location>
</feature>
<dbReference type="EMBL" id="VTWS01000002">
    <property type="protein sequence ID" value="KAA9354901.1"/>
    <property type="molecule type" value="Genomic_DNA"/>
</dbReference>
<evidence type="ECO:0000313" key="3">
    <source>
        <dbReference type="Proteomes" id="UP000326344"/>
    </source>
</evidence>
<reference evidence="2 3" key="1">
    <citation type="submission" date="2019-09" db="EMBL/GenBank/DDBJ databases">
        <title>Genome Sequence of Larkinella sp MA1.</title>
        <authorList>
            <person name="Srinivasan S."/>
        </authorList>
    </citation>
    <scope>NUCLEOTIDE SEQUENCE [LARGE SCALE GENOMIC DNA]</scope>
    <source>
        <strain evidence="2 3">MA1</strain>
    </source>
</reference>
<comment type="caution">
    <text evidence="2">The sequence shown here is derived from an EMBL/GenBank/DDBJ whole genome shotgun (WGS) entry which is preliminary data.</text>
</comment>
<dbReference type="Pfam" id="PF00583">
    <property type="entry name" value="Acetyltransf_1"/>
    <property type="match status" value="1"/>
</dbReference>
<gene>
    <name evidence="2" type="ORF">F0P93_09925</name>
</gene>
<dbReference type="Gene3D" id="3.40.630.30">
    <property type="match status" value="1"/>
</dbReference>
<proteinExistence type="predicted"/>
<evidence type="ECO:0000259" key="1">
    <source>
        <dbReference type="PROSITE" id="PS51186"/>
    </source>
</evidence>
<keyword evidence="2" id="KW-0808">Transferase</keyword>
<dbReference type="InterPro" id="IPR016181">
    <property type="entry name" value="Acyl_CoA_acyltransferase"/>
</dbReference>
<dbReference type="RefSeq" id="WP_150876202.1">
    <property type="nucleotide sequence ID" value="NZ_VTWS01000002.1"/>
</dbReference>
<organism evidence="2 3">
    <name type="scientific">Larkinella humicola</name>
    <dbReference type="NCBI Taxonomy" id="2607654"/>
    <lineage>
        <taxon>Bacteria</taxon>
        <taxon>Pseudomonadati</taxon>
        <taxon>Bacteroidota</taxon>
        <taxon>Cytophagia</taxon>
        <taxon>Cytophagales</taxon>
        <taxon>Spirosomataceae</taxon>
        <taxon>Larkinella</taxon>
    </lineage>
</organism>
<dbReference type="AlphaFoldDB" id="A0A5N1JJN1"/>
<dbReference type="SUPFAM" id="SSF55729">
    <property type="entry name" value="Acyl-CoA N-acyltransferases (Nat)"/>
    <property type="match status" value="1"/>
</dbReference>
<sequence length="185" mass="21138">MITITTAQSDQDLRGILDLQQRNLKKALSAELIERQGFLTVEHTLPLLRRMNEAAPSVIAKNDDEVVGYCLTMIPAFRNEIPVLVSMFELLNQLPYQDQLLSQSNYVVMGQICVADGYRGQGIFDRMYGLFREKLSPSYSLAITEVAASNRRSQRAHERVGFRIIHSHDNPVSAESWNVLVWDWR</sequence>